<dbReference type="InterPro" id="IPR009006">
    <property type="entry name" value="Ala_racemase/Decarboxylase_C"/>
</dbReference>
<feature type="binding site" evidence="15">
    <location>
        <position position="275"/>
    </location>
    <ligand>
        <name>substrate</name>
    </ligand>
</feature>
<dbReference type="GO" id="GO:0008836">
    <property type="term" value="F:diaminopimelate decarboxylase activity"/>
    <property type="evidence" value="ECO:0007669"/>
    <property type="project" value="TreeGrafter"/>
</dbReference>
<evidence type="ECO:0000256" key="2">
    <source>
        <dbReference type="ARBA" id="ARBA00004496"/>
    </source>
</evidence>
<dbReference type="PANTHER" id="PTHR43727:SF1">
    <property type="entry name" value="CARBOXYNORSPERMIDINE_CARBOXYSPERMIDINE DECARBOXYLASE"/>
    <property type="match status" value="1"/>
</dbReference>
<dbReference type="InterPro" id="IPR029066">
    <property type="entry name" value="PLP-binding_barrel"/>
</dbReference>
<evidence type="ECO:0000256" key="1">
    <source>
        <dbReference type="ARBA" id="ARBA00001933"/>
    </source>
</evidence>
<dbReference type="Gene3D" id="2.40.37.10">
    <property type="entry name" value="Lyase, Ornithine Decarboxylase, Chain A, domain 1"/>
    <property type="match status" value="1"/>
</dbReference>
<evidence type="ECO:0000256" key="14">
    <source>
        <dbReference type="PIRNR" id="PIRNR038941"/>
    </source>
</evidence>
<comment type="subcellular location">
    <subcellularLocation>
        <location evidence="2 14">Cytoplasm</location>
    </subcellularLocation>
</comment>
<keyword evidence="6 14" id="KW-0210">Decarboxylase</keyword>
<evidence type="ECO:0000256" key="12">
    <source>
        <dbReference type="ARBA" id="ARBA00047351"/>
    </source>
</evidence>
<dbReference type="Proteomes" id="UP000242175">
    <property type="component" value="Chromosome large"/>
</dbReference>
<dbReference type="Gene3D" id="3.20.20.10">
    <property type="entry name" value="Alanine racemase"/>
    <property type="match status" value="1"/>
</dbReference>
<evidence type="ECO:0000256" key="6">
    <source>
        <dbReference type="ARBA" id="ARBA00022793"/>
    </source>
</evidence>
<organism evidence="16 17">
    <name type="scientific">Paraphotobacterium marinum</name>
    <dbReference type="NCBI Taxonomy" id="1755811"/>
    <lineage>
        <taxon>Bacteria</taxon>
        <taxon>Pseudomonadati</taxon>
        <taxon>Pseudomonadota</taxon>
        <taxon>Gammaproteobacteria</taxon>
        <taxon>Vibrionales</taxon>
        <taxon>Vibrionaceae</taxon>
        <taxon>Paraphotobacterium</taxon>
    </lineage>
</organism>
<dbReference type="OrthoDB" id="9804410at2"/>
<evidence type="ECO:0000256" key="8">
    <source>
        <dbReference type="ARBA" id="ARBA00023066"/>
    </source>
</evidence>
<keyword evidence="10 14" id="KW-0456">Lyase</keyword>
<evidence type="ECO:0000256" key="13">
    <source>
        <dbReference type="ARBA" id="ARBA00047389"/>
    </source>
</evidence>
<dbReference type="AlphaFoldDB" id="A0A220VBI0"/>
<dbReference type="KEGG" id="pmai:CF386_00305"/>
<evidence type="ECO:0000256" key="3">
    <source>
        <dbReference type="ARBA" id="ARBA00012259"/>
    </source>
</evidence>
<dbReference type="FunFam" id="2.40.37.10:FF:000016">
    <property type="entry name" value="Carboxynorspermidine/carboxyspermidine decarboxylase"/>
    <property type="match status" value="1"/>
</dbReference>
<evidence type="ECO:0000256" key="5">
    <source>
        <dbReference type="ARBA" id="ARBA00022490"/>
    </source>
</evidence>
<keyword evidence="7 14" id="KW-0663">Pyridoxal phosphate</keyword>
<dbReference type="SUPFAM" id="SSF50621">
    <property type="entry name" value="Alanine racemase C-terminal domain-like"/>
    <property type="match status" value="1"/>
</dbReference>
<keyword evidence="5 14" id="KW-0963">Cytoplasm</keyword>
<keyword evidence="9 14" id="KW-0620">Polyamine biosynthesis</keyword>
<proteinExistence type="inferred from homology"/>
<reference evidence="16 17" key="1">
    <citation type="journal article" date="2016" name="Int. J. Syst. Evol. Microbiol.">
        <title>Paraphotobacterium marinum gen. nov., sp. nov., a member of the family Vibrionaceae, isolated from surface seawater.</title>
        <authorList>
            <person name="Huang Z."/>
            <person name="Dong C."/>
            <person name="Shao Z."/>
        </authorList>
    </citation>
    <scope>NUCLEOTIDE SEQUENCE [LARGE SCALE GENOMIC DNA]</scope>
    <source>
        <strain evidence="16 17">NSCS20N07D</strain>
    </source>
</reference>
<keyword evidence="17" id="KW-1185">Reference proteome</keyword>
<dbReference type="FunFam" id="3.20.20.10:FF:000012">
    <property type="entry name" value="Carboxynorspermidine/carboxyspermidine decarboxylase"/>
    <property type="match status" value="1"/>
</dbReference>
<evidence type="ECO:0000256" key="15">
    <source>
        <dbReference type="PIRSR" id="PIRSR038941-1"/>
    </source>
</evidence>
<evidence type="ECO:0000256" key="11">
    <source>
        <dbReference type="ARBA" id="ARBA00025802"/>
    </source>
</evidence>
<dbReference type="GO" id="GO:0005737">
    <property type="term" value="C:cytoplasm"/>
    <property type="evidence" value="ECO:0007669"/>
    <property type="project" value="UniProtKB-SubCell"/>
</dbReference>
<comment type="similarity">
    <text evidence="11 14">Belongs to the Orn/Lys/Arg decarboxylase class-II family. NspC subfamily.</text>
</comment>
<name>A0A220VBI0_9GAMM</name>
<dbReference type="PANTHER" id="PTHR43727">
    <property type="entry name" value="DIAMINOPIMELATE DECARBOXYLASE"/>
    <property type="match status" value="1"/>
</dbReference>
<dbReference type="GO" id="GO:0008295">
    <property type="term" value="P:spermidine biosynthetic process"/>
    <property type="evidence" value="ECO:0007669"/>
    <property type="project" value="UniProtKB-KW"/>
</dbReference>
<evidence type="ECO:0000313" key="16">
    <source>
        <dbReference type="EMBL" id="ASK77641.1"/>
    </source>
</evidence>
<comment type="subunit">
    <text evidence="14">Homodimer.</text>
</comment>
<comment type="catalytic activity">
    <reaction evidence="12 14">
        <text>carboxyspermidine + H(+) = spermidine + CO2</text>
        <dbReference type="Rhea" id="RHEA:34095"/>
        <dbReference type="ChEBI" id="CHEBI:15378"/>
        <dbReference type="ChEBI" id="CHEBI:16526"/>
        <dbReference type="ChEBI" id="CHEBI:57834"/>
        <dbReference type="ChEBI" id="CHEBI:65072"/>
        <dbReference type="EC" id="4.1.1.96"/>
    </reaction>
</comment>
<dbReference type="EMBL" id="CP022355">
    <property type="protein sequence ID" value="ASK77641.1"/>
    <property type="molecule type" value="Genomic_DNA"/>
</dbReference>
<feature type="binding site" evidence="15">
    <location>
        <position position="239"/>
    </location>
    <ligand>
        <name>substrate</name>
    </ligand>
</feature>
<accession>A0A220VBI0</accession>
<protein>
    <recommendedName>
        <fullName evidence="4 14">Carboxynorspermidine/carboxyspermidine decarboxylase</fullName>
        <shortName evidence="14">CANS DC/CAS DC</shortName>
        <shortName evidence="14">CANSDC/CASDC</shortName>
        <ecNumber evidence="3 14">4.1.1.96</ecNumber>
    </recommendedName>
</protein>
<comment type="cofactor">
    <cofactor evidence="1 14">
        <name>pyridoxal 5'-phosphate</name>
        <dbReference type="ChEBI" id="CHEBI:597326"/>
    </cofactor>
</comment>
<dbReference type="SUPFAM" id="SSF51419">
    <property type="entry name" value="PLP-binding barrel"/>
    <property type="match status" value="1"/>
</dbReference>
<evidence type="ECO:0000256" key="4">
    <source>
        <dbReference type="ARBA" id="ARBA00013633"/>
    </source>
</evidence>
<comment type="catalytic activity">
    <reaction evidence="13 14">
        <text>carboxynorspermidine + H(+) = norspermidine + CO2</text>
        <dbReference type="Rhea" id="RHEA:34099"/>
        <dbReference type="ChEBI" id="CHEBI:15378"/>
        <dbReference type="ChEBI" id="CHEBI:16526"/>
        <dbReference type="ChEBI" id="CHEBI:57920"/>
        <dbReference type="ChEBI" id="CHEBI:65070"/>
        <dbReference type="EC" id="4.1.1.96"/>
    </reaction>
</comment>
<dbReference type="GO" id="GO:0045312">
    <property type="term" value="P:nor-spermidine biosynthetic process"/>
    <property type="evidence" value="ECO:0007669"/>
    <property type="project" value="InterPro"/>
</dbReference>
<sequence length="378" mass="43207">MLNQIDKIKTPFFLIDEKKLIANLEKAKLLKSLSGVKLVLALKCFSTWGVFKIIEPYLDGTTSSGPNEVRLGYEKFGKETHSYSVGYSEEDILEVRKYADKIIFNSESQFLKFYKHVENKSIGIRLNPGISYANQDLANPARPFSRLGVPFEKMTQSLYDNVDGCMFHINCENKNADNFIKSLDYISEKYAYYFDKFKWVSFGGGVFFTWENYDIKKLALALKDFSKRFNIAVYLEPGEAIVTKTTDLVVTVLDIVENQKNTVIVDSATEAHRLDTLIYNEPAQIRESSSNGAYNYVVGSCSCLAGDQFCEANFDKPLEIGQRLHIEDSAGYTMVKLNWFNGLKMPSIVCKRLDNTIDLLKSYDYTDFERFLSDETIR</sequence>
<dbReference type="CDD" id="cd06829">
    <property type="entry name" value="PLPDE_III_CANSDC"/>
    <property type="match status" value="1"/>
</dbReference>
<evidence type="ECO:0000256" key="9">
    <source>
        <dbReference type="ARBA" id="ARBA00023115"/>
    </source>
</evidence>
<evidence type="ECO:0000313" key="17">
    <source>
        <dbReference type="Proteomes" id="UP000242175"/>
    </source>
</evidence>
<dbReference type="NCBIfam" id="TIGR01047">
    <property type="entry name" value="nspC"/>
    <property type="match status" value="1"/>
</dbReference>
<dbReference type="GO" id="GO:0009089">
    <property type="term" value="P:lysine biosynthetic process via diaminopimelate"/>
    <property type="evidence" value="ECO:0007669"/>
    <property type="project" value="TreeGrafter"/>
</dbReference>
<keyword evidence="8 14" id="KW-0745">Spermidine biosynthesis</keyword>
<dbReference type="RefSeq" id="WP_089072551.1">
    <property type="nucleotide sequence ID" value="NZ_CBCSAM010000001.1"/>
</dbReference>
<evidence type="ECO:0000256" key="10">
    <source>
        <dbReference type="ARBA" id="ARBA00023239"/>
    </source>
</evidence>
<gene>
    <name evidence="16" type="primary">nspC</name>
    <name evidence="16" type="ORF">CF386_00305</name>
</gene>
<evidence type="ECO:0000256" key="7">
    <source>
        <dbReference type="ARBA" id="ARBA00022898"/>
    </source>
</evidence>
<dbReference type="EC" id="4.1.1.96" evidence="3 14"/>
<dbReference type="InterPro" id="IPR005730">
    <property type="entry name" value="Nsp_de-COase"/>
</dbReference>
<dbReference type="PIRSF" id="PIRSF038941">
    <property type="entry name" value="NspC"/>
    <property type="match status" value="1"/>
</dbReference>
<comment type="function">
    <text evidence="14">Catalyzes the decarboxylation of carboxynorspermidine and carboxyspermidine.</text>
</comment>